<keyword evidence="5" id="KW-0560">Oxidoreductase</keyword>
<protein>
    <recommendedName>
        <fullName evidence="2">thioredoxin-dependent peroxiredoxin</fullName>
        <ecNumber evidence="2">1.11.1.24</ecNumber>
    </recommendedName>
    <alternativeName>
        <fullName evidence="8">Thioredoxin peroxidase</fullName>
    </alternativeName>
</protein>
<evidence type="ECO:0000256" key="6">
    <source>
        <dbReference type="ARBA" id="ARBA00023157"/>
    </source>
</evidence>
<evidence type="ECO:0000256" key="3">
    <source>
        <dbReference type="ARBA" id="ARBA00022559"/>
    </source>
</evidence>
<keyword evidence="3" id="KW-0575">Peroxidase</keyword>
<proteinExistence type="inferred from homology"/>
<dbReference type="InterPro" id="IPR036249">
    <property type="entry name" value="Thioredoxin-like_sf"/>
</dbReference>
<dbReference type="PANTHER" id="PTHR42801:SF4">
    <property type="entry name" value="AHPC_TSA FAMILY PROTEIN"/>
    <property type="match status" value="1"/>
</dbReference>
<organism evidence="12">
    <name type="scientific">marine metagenome</name>
    <dbReference type="NCBI Taxonomy" id="408172"/>
    <lineage>
        <taxon>unclassified sequences</taxon>
        <taxon>metagenomes</taxon>
        <taxon>ecological metagenomes</taxon>
    </lineage>
</organism>
<evidence type="ECO:0000256" key="9">
    <source>
        <dbReference type="ARBA" id="ARBA00038489"/>
    </source>
</evidence>
<comment type="subunit">
    <text evidence="1">Monomer.</text>
</comment>
<name>A0A381RLT3_9ZZZZ</name>
<reference evidence="12" key="1">
    <citation type="submission" date="2018-05" db="EMBL/GenBank/DDBJ databases">
        <authorList>
            <person name="Lanie J.A."/>
            <person name="Ng W.-L."/>
            <person name="Kazmierczak K.M."/>
            <person name="Andrzejewski T.M."/>
            <person name="Davidsen T.M."/>
            <person name="Wayne K.J."/>
            <person name="Tettelin H."/>
            <person name="Glass J.I."/>
            <person name="Rusch D."/>
            <person name="Podicherti R."/>
            <person name="Tsui H.-C.T."/>
            <person name="Winkler M.E."/>
        </authorList>
    </citation>
    <scope>NUCLEOTIDE SEQUENCE</scope>
</reference>
<evidence type="ECO:0000256" key="5">
    <source>
        <dbReference type="ARBA" id="ARBA00023002"/>
    </source>
</evidence>
<dbReference type="InterPro" id="IPR000866">
    <property type="entry name" value="AhpC/TSA"/>
</dbReference>
<feature type="domain" description="Thioredoxin" evidence="11">
    <location>
        <begin position="13"/>
        <end position="158"/>
    </location>
</feature>
<keyword evidence="4" id="KW-0049">Antioxidant</keyword>
<dbReference type="AlphaFoldDB" id="A0A381RLT3"/>
<comment type="catalytic activity">
    <reaction evidence="10">
        <text>a hydroperoxide + [thioredoxin]-dithiol = an alcohol + [thioredoxin]-disulfide + H2O</text>
        <dbReference type="Rhea" id="RHEA:62620"/>
        <dbReference type="Rhea" id="RHEA-COMP:10698"/>
        <dbReference type="Rhea" id="RHEA-COMP:10700"/>
        <dbReference type="ChEBI" id="CHEBI:15377"/>
        <dbReference type="ChEBI" id="CHEBI:29950"/>
        <dbReference type="ChEBI" id="CHEBI:30879"/>
        <dbReference type="ChEBI" id="CHEBI:35924"/>
        <dbReference type="ChEBI" id="CHEBI:50058"/>
        <dbReference type="EC" id="1.11.1.24"/>
    </reaction>
</comment>
<dbReference type="EC" id="1.11.1.24" evidence="2"/>
<dbReference type="FunFam" id="3.40.30.10:FF:000007">
    <property type="entry name" value="Thioredoxin-dependent thiol peroxidase"/>
    <property type="match status" value="1"/>
</dbReference>
<dbReference type="InterPro" id="IPR050924">
    <property type="entry name" value="Peroxiredoxin_BCP/PrxQ"/>
</dbReference>
<evidence type="ECO:0000259" key="11">
    <source>
        <dbReference type="PROSITE" id="PS51352"/>
    </source>
</evidence>
<accession>A0A381RLT3</accession>
<dbReference type="EMBL" id="UINC01002018">
    <property type="protein sequence ID" value="SUZ91939.1"/>
    <property type="molecule type" value="Genomic_DNA"/>
</dbReference>
<dbReference type="Pfam" id="PF00578">
    <property type="entry name" value="AhpC-TSA"/>
    <property type="match status" value="1"/>
</dbReference>
<keyword evidence="6" id="KW-1015">Disulfide bond</keyword>
<dbReference type="SUPFAM" id="SSF52833">
    <property type="entry name" value="Thioredoxin-like"/>
    <property type="match status" value="1"/>
</dbReference>
<evidence type="ECO:0000256" key="10">
    <source>
        <dbReference type="ARBA" id="ARBA00049091"/>
    </source>
</evidence>
<evidence type="ECO:0000313" key="12">
    <source>
        <dbReference type="EMBL" id="SUZ91939.1"/>
    </source>
</evidence>
<comment type="similarity">
    <text evidence="9">Belongs to the peroxiredoxin family. BCP/PrxQ subfamily.</text>
</comment>
<dbReference type="GO" id="GO:0034599">
    <property type="term" value="P:cellular response to oxidative stress"/>
    <property type="evidence" value="ECO:0007669"/>
    <property type="project" value="TreeGrafter"/>
</dbReference>
<sequence>MISCNLFSDEVYLNEGQLAPDFTLFDQDGTPHTLSLYKGKKVVIYFYPKDDTPGCTKEACSIRDSYDDFTNQDIEVFGISYDNSKTHQQFIQKYKLPFNLLSDSDKLVSQLYGTKGAFFPVRKTFLIDEYGKIVKIYDQVSVLDHGNDILRDFNTEKN</sequence>
<evidence type="ECO:0000256" key="4">
    <source>
        <dbReference type="ARBA" id="ARBA00022862"/>
    </source>
</evidence>
<evidence type="ECO:0000256" key="8">
    <source>
        <dbReference type="ARBA" id="ARBA00032824"/>
    </source>
</evidence>
<evidence type="ECO:0000256" key="1">
    <source>
        <dbReference type="ARBA" id="ARBA00011245"/>
    </source>
</evidence>
<evidence type="ECO:0000256" key="2">
    <source>
        <dbReference type="ARBA" id="ARBA00013017"/>
    </source>
</evidence>
<dbReference type="CDD" id="cd03017">
    <property type="entry name" value="PRX_BCP"/>
    <property type="match status" value="1"/>
</dbReference>
<dbReference type="Gene3D" id="3.40.30.10">
    <property type="entry name" value="Glutaredoxin"/>
    <property type="match status" value="1"/>
</dbReference>
<dbReference type="GO" id="GO:0045454">
    <property type="term" value="P:cell redox homeostasis"/>
    <property type="evidence" value="ECO:0007669"/>
    <property type="project" value="TreeGrafter"/>
</dbReference>
<keyword evidence="7" id="KW-0676">Redox-active center</keyword>
<gene>
    <name evidence="12" type="ORF">METZ01_LOCUS44793</name>
</gene>
<dbReference type="PANTHER" id="PTHR42801">
    <property type="entry name" value="THIOREDOXIN-DEPENDENT PEROXIDE REDUCTASE"/>
    <property type="match status" value="1"/>
</dbReference>
<evidence type="ECO:0000256" key="7">
    <source>
        <dbReference type="ARBA" id="ARBA00023284"/>
    </source>
</evidence>
<dbReference type="PROSITE" id="PS51352">
    <property type="entry name" value="THIOREDOXIN_2"/>
    <property type="match status" value="1"/>
</dbReference>
<dbReference type="InterPro" id="IPR013766">
    <property type="entry name" value="Thioredoxin_domain"/>
</dbReference>
<dbReference type="GO" id="GO:0005737">
    <property type="term" value="C:cytoplasm"/>
    <property type="evidence" value="ECO:0007669"/>
    <property type="project" value="TreeGrafter"/>
</dbReference>
<dbReference type="GO" id="GO:0008379">
    <property type="term" value="F:thioredoxin peroxidase activity"/>
    <property type="evidence" value="ECO:0007669"/>
    <property type="project" value="TreeGrafter"/>
</dbReference>